<dbReference type="CDD" id="cd02146">
    <property type="entry name" value="NfsA-like"/>
    <property type="match status" value="1"/>
</dbReference>
<evidence type="ECO:0000256" key="7">
    <source>
        <dbReference type="ARBA" id="ARBA00024982"/>
    </source>
</evidence>
<keyword evidence="5 8" id="KW-0288">FMN</keyword>
<sequence length="251" mass="28853">MGDYIYNLLTQHHSVRRFKDQPLPESDVQHIVEAGQAASTSSYLQTYSVIGIDDLQVKESLKEVSGQPYVEENGYLFVFVMDYYRHSVMDDERQEDLEEAFGSTENLLVGSIDVALLAQNMAVTAEDMGYGIVYLGSLRNDVARVKEILDLPDYTFPLFGMAVGVPADNENGSPKPRLPFEAVFHKNKYIHDKTQHRQLLRRYDQTVSDYYRQRTNGERTETWSNQVINFMSTKQRLDMLDELNKSGFVKK</sequence>
<evidence type="ECO:0000259" key="9">
    <source>
        <dbReference type="Pfam" id="PF00881"/>
    </source>
</evidence>
<evidence type="ECO:0000256" key="4">
    <source>
        <dbReference type="ARBA" id="ARBA00022630"/>
    </source>
</evidence>
<dbReference type="NCBIfam" id="NF008033">
    <property type="entry name" value="PRK10765.1"/>
    <property type="match status" value="1"/>
</dbReference>
<comment type="function">
    <text evidence="7 8">Reduces FMN, organic nitro compounds and disulfide DTNB. Involved in maintenance of the cellular redox state and the disulfide stress response.</text>
</comment>
<dbReference type="PIRSF" id="PIRSF005426">
    <property type="entry name" value="Frp"/>
    <property type="match status" value="1"/>
</dbReference>
<evidence type="ECO:0000256" key="2">
    <source>
        <dbReference type="ARBA" id="ARBA00008366"/>
    </source>
</evidence>
<comment type="caution">
    <text evidence="10">The sequence shown here is derived from an EMBL/GenBank/DDBJ whole genome shotgun (WGS) entry which is preliminary data.</text>
</comment>
<dbReference type="InterPro" id="IPR016446">
    <property type="entry name" value="Flavin_OxRdtase_Frp"/>
</dbReference>
<dbReference type="PANTHER" id="PTHR43425:SF3">
    <property type="entry name" value="NADPH-DEPENDENT OXIDOREDUCTASE"/>
    <property type="match status" value="1"/>
</dbReference>
<dbReference type="InterPro" id="IPR029479">
    <property type="entry name" value="Nitroreductase"/>
</dbReference>
<reference evidence="10 11" key="1">
    <citation type="submission" date="2017-09" db="EMBL/GenBank/DDBJ databases">
        <title>Bacterial strain isolated from the female urinary microbiota.</title>
        <authorList>
            <person name="Thomas-White K."/>
            <person name="Kumar N."/>
            <person name="Forster S."/>
            <person name="Putonti C."/>
            <person name="Lawley T."/>
            <person name="Wolfe A.J."/>
        </authorList>
    </citation>
    <scope>NUCLEOTIDE SEQUENCE [LARGE SCALE GENOMIC DNA]</scope>
    <source>
        <strain evidence="10 11">UMB0834</strain>
    </source>
</reference>
<keyword evidence="4 8" id="KW-0285">Flavoprotein</keyword>
<accession>A0A2N6QD12</accession>
<dbReference type="RefSeq" id="WP_102696171.1">
    <property type="nucleotide sequence ID" value="NZ_JAASJD010000003.1"/>
</dbReference>
<evidence type="ECO:0000256" key="6">
    <source>
        <dbReference type="ARBA" id="ARBA00023002"/>
    </source>
</evidence>
<keyword evidence="8" id="KW-0521">NADP</keyword>
<dbReference type="GO" id="GO:0016491">
    <property type="term" value="F:oxidoreductase activity"/>
    <property type="evidence" value="ECO:0007669"/>
    <property type="project" value="UniProtKB-UniRule"/>
</dbReference>
<dbReference type="STRING" id="170573.GCA_001076995_00831"/>
<dbReference type="SUPFAM" id="SSF55469">
    <property type="entry name" value="FMN-dependent nitroreductase-like"/>
    <property type="match status" value="1"/>
</dbReference>
<feature type="domain" description="Nitroreductase" evidence="9">
    <location>
        <begin position="10"/>
        <end position="164"/>
    </location>
</feature>
<evidence type="ECO:0000313" key="10">
    <source>
        <dbReference type="EMBL" id="PMC17448.1"/>
    </source>
</evidence>
<dbReference type="Gene3D" id="3.40.109.10">
    <property type="entry name" value="NADH Oxidase"/>
    <property type="match status" value="1"/>
</dbReference>
<dbReference type="InterPro" id="IPR000415">
    <property type="entry name" value="Nitroreductase-like"/>
</dbReference>
<evidence type="ECO:0000256" key="8">
    <source>
        <dbReference type="PIRNR" id="PIRNR005426"/>
    </source>
</evidence>
<proteinExistence type="inferred from homology"/>
<dbReference type="Proteomes" id="UP000235748">
    <property type="component" value="Unassembled WGS sequence"/>
</dbReference>
<dbReference type="EMBL" id="PNGG01000007">
    <property type="protein sequence ID" value="PMC17448.1"/>
    <property type="molecule type" value="Genomic_DNA"/>
</dbReference>
<gene>
    <name evidence="10" type="ORF">CJ235_10570</name>
</gene>
<dbReference type="EC" id="1.6.-.-" evidence="8"/>
<evidence type="ECO:0000256" key="1">
    <source>
        <dbReference type="ARBA" id="ARBA00001917"/>
    </source>
</evidence>
<keyword evidence="6 8" id="KW-0560">Oxidoreductase</keyword>
<dbReference type="Pfam" id="PF00881">
    <property type="entry name" value="Nitroreductase"/>
    <property type="match status" value="1"/>
</dbReference>
<organism evidence="10 11">
    <name type="scientific">Staphylococcus pettenkoferi</name>
    <dbReference type="NCBI Taxonomy" id="170573"/>
    <lineage>
        <taxon>Bacteria</taxon>
        <taxon>Bacillati</taxon>
        <taxon>Bacillota</taxon>
        <taxon>Bacilli</taxon>
        <taxon>Bacillales</taxon>
        <taxon>Staphylococcaceae</taxon>
        <taxon>Staphylococcus</taxon>
    </lineage>
</organism>
<dbReference type="AlphaFoldDB" id="A0A2N6QD12"/>
<dbReference type="PANTHER" id="PTHR43425">
    <property type="entry name" value="OXYGEN-INSENSITIVE NADPH NITROREDUCTASE"/>
    <property type="match status" value="1"/>
</dbReference>
<name>A0A2N6QD12_9STAP</name>
<evidence type="ECO:0000313" key="11">
    <source>
        <dbReference type="Proteomes" id="UP000235748"/>
    </source>
</evidence>
<comment type="cofactor">
    <cofactor evidence="1">
        <name>FMN</name>
        <dbReference type="ChEBI" id="CHEBI:58210"/>
    </cofactor>
</comment>
<protein>
    <recommendedName>
        <fullName evidence="3 8">NADPH-dependent oxidoreductase</fullName>
        <ecNumber evidence="8">1.6.-.-</ecNumber>
    </recommendedName>
</protein>
<evidence type="ECO:0000256" key="3">
    <source>
        <dbReference type="ARBA" id="ARBA00018365"/>
    </source>
</evidence>
<evidence type="ECO:0000256" key="5">
    <source>
        <dbReference type="ARBA" id="ARBA00022643"/>
    </source>
</evidence>
<comment type="similarity">
    <text evidence="2 8">Belongs to the flavin oxidoreductase frp family.</text>
</comment>